<reference evidence="1" key="1">
    <citation type="submission" date="2021-02" db="EMBL/GenBank/DDBJ databases">
        <authorList>
            <person name="Nowell W R."/>
        </authorList>
    </citation>
    <scope>NUCLEOTIDE SEQUENCE</scope>
</reference>
<organism evidence="1 2">
    <name type="scientific">Rotaria sordida</name>
    <dbReference type="NCBI Taxonomy" id="392033"/>
    <lineage>
        <taxon>Eukaryota</taxon>
        <taxon>Metazoa</taxon>
        <taxon>Spiralia</taxon>
        <taxon>Gnathifera</taxon>
        <taxon>Rotifera</taxon>
        <taxon>Eurotatoria</taxon>
        <taxon>Bdelloidea</taxon>
        <taxon>Philodinida</taxon>
        <taxon>Philodinidae</taxon>
        <taxon>Rotaria</taxon>
    </lineage>
</organism>
<evidence type="ECO:0008006" key="3">
    <source>
        <dbReference type="Google" id="ProtNLM"/>
    </source>
</evidence>
<evidence type="ECO:0000313" key="2">
    <source>
        <dbReference type="Proteomes" id="UP000663823"/>
    </source>
</evidence>
<evidence type="ECO:0000313" key="1">
    <source>
        <dbReference type="EMBL" id="CAF3678870.1"/>
    </source>
</evidence>
<gene>
    <name evidence="1" type="ORF">OTI717_LOCUS11079</name>
</gene>
<sequence length="428" mass="50442">MFWIIFLFLNVVATDNSQEKFKQCNNQQCILIQCYFPVPEFLNATRNEIKVFENFLDQHHIFISYYLCNDLTIDNIDEVGACIYGVLFKLYQFDANLTIHQRIQVQSAQIQEESVAVVMDMISTILYRIQSINDTNKLKNIMSKSNDEDIVVINAQSLTAQVHFTVSRTILNYGQWFTFIYSIDKNNKETIDCLYQIYPFDSNVISSQCVIENNIRMILEQRIRARKDRLNIINSFSDLTHVNVFQRTLSTLFYIHTNSTFALISNKNMTIIPNIFQRLGDQPSNELLDILIQEEQKQHLENIYGMFDDEVRYIADAYDEIEIDPNVLFLKNQEDYYHSQEKHLKNAILFTVKWDSTSKLARKTFHQSALYLHNYLSMIDIDCFDWTDICNEENIFEWPTLILTENKTIMKIYQGSTDKNEMALALFR</sequence>
<dbReference type="InterPro" id="IPR036249">
    <property type="entry name" value="Thioredoxin-like_sf"/>
</dbReference>
<proteinExistence type="predicted"/>
<dbReference type="AlphaFoldDB" id="A0A818T4Y2"/>
<dbReference type="EMBL" id="CAJOAX010001037">
    <property type="protein sequence ID" value="CAF3678870.1"/>
    <property type="molecule type" value="Genomic_DNA"/>
</dbReference>
<comment type="caution">
    <text evidence="1">The sequence shown here is derived from an EMBL/GenBank/DDBJ whole genome shotgun (WGS) entry which is preliminary data.</text>
</comment>
<feature type="non-terminal residue" evidence="1">
    <location>
        <position position="1"/>
    </location>
</feature>
<dbReference type="Gene3D" id="3.40.30.10">
    <property type="entry name" value="Glutaredoxin"/>
    <property type="match status" value="1"/>
</dbReference>
<dbReference type="Proteomes" id="UP000663823">
    <property type="component" value="Unassembled WGS sequence"/>
</dbReference>
<name>A0A818T4Y2_9BILA</name>
<accession>A0A818T4Y2</accession>
<dbReference type="SUPFAM" id="SSF52833">
    <property type="entry name" value="Thioredoxin-like"/>
    <property type="match status" value="1"/>
</dbReference>
<protein>
    <recommendedName>
        <fullName evidence="3">Thioredoxin domain-containing protein</fullName>
    </recommendedName>
</protein>